<gene>
    <name evidence="1" type="ORF">Fmac_006143</name>
</gene>
<accession>A0ABD1NA90</accession>
<evidence type="ECO:0000313" key="1">
    <source>
        <dbReference type="EMBL" id="KAL2344858.1"/>
    </source>
</evidence>
<comment type="caution">
    <text evidence="1">The sequence shown here is derived from an EMBL/GenBank/DDBJ whole genome shotgun (WGS) entry which is preliminary data.</text>
</comment>
<sequence length="66" mass="7842">MNYPYNNSWGWHQSAFDAAKRKKYRVYTSGRISYKKRKFNGGSHRKGEECLRGSSFQEAVWFSAER</sequence>
<proteinExistence type="predicted"/>
<organism evidence="1 2">
    <name type="scientific">Flemingia macrophylla</name>
    <dbReference type="NCBI Taxonomy" id="520843"/>
    <lineage>
        <taxon>Eukaryota</taxon>
        <taxon>Viridiplantae</taxon>
        <taxon>Streptophyta</taxon>
        <taxon>Embryophyta</taxon>
        <taxon>Tracheophyta</taxon>
        <taxon>Spermatophyta</taxon>
        <taxon>Magnoliopsida</taxon>
        <taxon>eudicotyledons</taxon>
        <taxon>Gunneridae</taxon>
        <taxon>Pentapetalae</taxon>
        <taxon>rosids</taxon>
        <taxon>fabids</taxon>
        <taxon>Fabales</taxon>
        <taxon>Fabaceae</taxon>
        <taxon>Papilionoideae</taxon>
        <taxon>50 kb inversion clade</taxon>
        <taxon>NPAAA clade</taxon>
        <taxon>indigoferoid/millettioid clade</taxon>
        <taxon>Phaseoleae</taxon>
        <taxon>Flemingia</taxon>
    </lineage>
</organism>
<protein>
    <submittedName>
        <fullName evidence="1">Uncharacterized protein</fullName>
    </submittedName>
</protein>
<reference evidence="1 2" key="1">
    <citation type="submission" date="2024-08" db="EMBL/GenBank/DDBJ databases">
        <title>Insights into the chromosomal genome structure of Flemingia macrophylla.</title>
        <authorList>
            <person name="Ding Y."/>
            <person name="Zhao Y."/>
            <person name="Bi W."/>
            <person name="Wu M."/>
            <person name="Zhao G."/>
            <person name="Gong Y."/>
            <person name="Li W."/>
            <person name="Zhang P."/>
        </authorList>
    </citation>
    <scope>NUCLEOTIDE SEQUENCE [LARGE SCALE GENOMIC DNA]</scope>
    <source>
        <strain evidence="1">DYQJB</strain>
        <tissue evidence="1">Leaf</tissue>
    </source>
</reference>
<name>A0ABD1NA90_9FABA</name>
<dbReference type="EMBL" id="JBGMDY010000002">
    <property type="protein sequence ID" value="KAL2344858.1"/>
    <property type="molecule type" value="Genomic_DNA"/>
</dbReference>
<evidence type="ECO:0000313" key="2">
    <source>
        <dbReference type="Proteomes" id="UP001603857"/>
    </source>
</evidence>
<dbReference type="Proteomes" id="UP001603857">
    <property type="component" value="Unassembled WGS sequence"/>
</dbReference>
<dbReference type="AlphaFoldDB" id="A0ABD1NA90"/>
<keyword evidence="2" id="KW-1185">Reference proteome</keyword>